<reference evidence="1 2" key="1">
    <citation type="submission" date="2021-04" db="EMBL/GenBank/DDBJ databases">
        <title>Nocardia tengchongensis.</title>
        <authorList>
            <person name="Zhuang k."/>
            <person name="Ran Y."/>
            <person name="Li W."/>
        </authorList>
    </citation>
    <scope>NUCLEOTIDE SEQUENCE [LARGE SCALE GENOMIC DNA]</scope>
    <source>
        <strain evidence="1 2">CFH S0057</strain>
    </source>
</reference>
<gene>
    <name evidence="1" type="ORF">KHQ06_21585</name>
</gene>
<dbReference type="RefSeq" id="WP_213555095.1">
    <property type="nucleotide sequence ID" value="NZ_JBHZDI010000034.1"/>
</dbReference>
<dbReference type="Gene3D" id="3.10.180.10">
    <property type="entry name" value="2,3-Dihydroxybiphenyl 1,2-Dioxygenase, domain 1"/>
    <property type="match status" value="1"/>
</dbReference>
<dbReference type="InterPro" id="IPR029068">
    <property type="entry name" value="Glyas_Bleomycin-R_OHBP_Dase"/>
</dbReference>
<sequence>MAARSIPVLWAGDLAETLDFYKVLGYVVTYEMHRPYPYAVVARNGCEIHFGPTPKLEEGWSAEDAHVGCLVIVDDVAAWHGEFKTALKARYGKVPAKGLPRITRFRPGQTRFTVVDPVGNGVIYIQNEEPDLEYGGSQALQGLSKVIDNARILKDFKNDDAAAKRVIETGLRRFRDTAAAEELARAAAMLAEIDSAAGE</sequence>
<evidence type="ECO:0000313" key="1">
    <source>
        <dbReference type="EMBL" id="QVI19059.1"/>
    </source>
</evidence>
<dbReference type="SUPFAM" id="SSF54593">
    <property type="entry name" value="Glyoxalase/Bleomycin resistance protein/Dihydroxybiphenyl dioxygenase"/>
    <property type="match status" value="1"/>
</dbReference>
<dbReference type="Proteomes" id="UP000683310">
    <property type="component" value="Chromosome"/>
</dbReference>
<keyword evidence="2" id="KW-1185">Reference proteome</keyword>
<accession>A0ABX8CJI0</accession>
<dbReference type="EMBL" id="CP074371">
    <property type="protein sequence ID" value="QVI19059.1"/>
    <property type="molecule type" value="Genomic_DNA"/>
</dbReference>
<protein>
    <submittedName>
        <fullName evidence="1">Glyoxalase</fullName>
    </submittedName>
</protein>
<organism evidence="1 2">
    <name type="scientific">Nocardia tengchongensis</name>
    <dbReference type="NCBI Taxonomy" id="2055889"/>
    <lineage>
        <taxon>Bacteria</taxon>
        <taxon>Bacillati</taxon>
        <taxon>Actinomycetota</taxon>
        <taxon>Actinomycetes</taxon>
        <taxon>Mycobacteriales</taxon>
        <taxon>Nocardiaceae</taxon>
        <taxon>Nocardia</taxon>
    </lineage>
</organism>
<name>A0ABX8CJI0_9NOCA</name>
<evidence type="ECO:0000313" key="2">
    <source>
        <dbReference type="Proteomes" id="UP000683310"/>
    </source>
</evidence>
<proteinExistence type="predicted"/>